<dbReference type="PANTHER" id="PTHR37984">
    <property type="entry name" value="PROTEIN CBG26694"/>
    <property type="match status" value="1"/>
</dbReference>
<dbReference type="EMBL" id="JAEPRB010000014">
    <property type="protein sequence ID" value="KAG2226688.1"/>
    <property type="molecule type" value="Genomic_DNA"/>
</dbReference>
<evidence type="ECO:0000259" key="1">
    <source>
        <dbReference type="PROSITE" id="PS50994"/>
    </source>
</evidence>
<dbReference type="GO" id="GO:0003676">
    <property type="term" value="F:nucleic acid binding"/>
    <property type="evidence" value="ECO:0007669"/>
    <property type="project" value="InterPro"/>
</dbReference>
<evidence type="ECO:0000313" key="3">
    <source>
        <dbReference type="Proteomes" id="UP000646827"/>
    </source>
</evidence>
<dbReference type="OrthoDB" id="5592268at2759"/>
<dbReference type="InterPro" id="IPR001584">
    <property type="entry name" value="Integrase_cat-core"/>
</dbReference>
<dbReference type="InterPro" id="IPR012337">
    <property type="entry name" value="RNaseH-like_sf"/>
</dbReference>
<gene>
    <name evidence="2" type="ORF">INT45_001035</name>
</gene>
<dbReference type="AlphaFoldDB" id="A0A8H7VS22"/>
<dbReference type="Gene3D" id="3.30.420.10">
    <property type="entry name" value="Ribonuclease H-like superfamily/Ribonuclease H"/>
    <property type="match status" value="1"/>
</dbReference>
<accession>A0A8H7VS22</accession>
<name>A0A8H7VS22_9FUNG</name>
<dbReference type="SUPFAM" id="SSF53098">
    <property type="entry name" value="Ribonuclease H-like"/>
    <property type="match status" value="1"/>
</dbReference>
<organism evidence="2 3">
    <name type="scientific">Circinella minor</name>
    <dbReference type="NCBI Taxonomy" id="1195481"/>
    <lineage>
        <taxon>Eukaryota</taxon>
        <taxon>Fungi</taxon>
        <taxon>Fungi incertae sedis</taxon>
        <taxon>Mucoromycota</taxon>
        <taxon>Mucoromycotina</taxon>
        <taxon>Mucoromycetes</taxon>
        <taxon>Mucorales</taxon>
        <taxon>Lichtheimiaceae</taxon>
        <taxon>Circinella</taxon>
    </lineage>
</organism>
<reference evidence="2 3" key="1">
    <citation type="submission" date="2020-12" db="EMBL/GenBank/DDBJ databases">
        <title>Metabolic potential, ecology and presence of endohyphal bacteria is reflected in genomic diversity of Mucoromycotina.</title>
        <authorList>
            <person name="Muszewska A."/>
            <person name="Okrasinska A."/>
            <person name="Steczkiewicz K."/>
            <person name="Drgas O."/>
            <person name="Orlowska M."/>
            <person name="Perlinska-Lenart U."/>
            <person name="Aleksandrzak-Piekarczyk T."/>
            <person name="Szatraj K."/>
            <person name="Zielenkiewicz U."/>
            <person name="Pilsyk S."/>
            <person name="Malc E."/>
            <person name="Mieczkowski P."/>
            <person name="Kruszewska J.S."/>
            <person name="Biernat P."/>
            <person name="Pawlowska J."/>
        </authorList>
    </citation>
    <scope>NUCLEOTIDE SEQUENCE [LARGE SCALE GENOMIC DNA]</scope>
    <source>
        <strain evidence="2 3">CBS 142.35</strain>
    </source>
</reference>
<sequence length="263" mass="30274">MRFHANKFMLVDDRLYARTDVPDVREAELLHEGIANDIIQKVHSEGHFGVTNTWRRLKIIYTRPVLFEKVRAVVRSCNTCQFQARARSKYNLAKPIGAPSGPFYMVGSDAVGPIHYEGKPPRYLLVAIDYLIHWPIAIVVENINEETTAEFLFTHLVQMFGVPRYLLTDRGSNFESLYMRESLKSLGCRYLTTTSARAQVNRLCERMNRSVVQAIPKLARKNDDEEGWEKYVGHALLAIRTMSNEVTELSPAKMLFGNKLRFY</sequence>
<comment type="caution">
    <text evidence="2">The sequence shown here is derived from an EMBL/GenBank/DDBJ whole genome shotgun (WGS) entry which is preliminary data.</text>
</comment>
<dbReference type="GO" id="GO:0005634">
    <property type="term" value="C:nucleus"/>
    <property type="evidence" value="ECO:0007669"/>
    <property type="project" value="UniProtKB-ARBA"/>
</dbReference>
<dbReference type="InterPro" id="IPR036397">
    <property type="entry name" value="RNaseH_sf"/>
</dbReference>
<dbReference type="PANTHER" id="PTHR37984:SF15">
    <property type="entry name" value="INTEGRASE CATALYTIC DOMAIN-CONTAINING PROTEIN"/>
    <property type="match status" value="1"/>
</dbReference>
<feature type="domain" description="Integrase catalytic" evidence="1">
    <location>
        <begin position="98"/>
        <end position="259"/>
    </location>
</feature>
<evidence type="ECO:0000313" key="2">
    <source>
        <dbReference type="EMBL" id="KAG2226688.1"/>
    </source>
</evidence>
<proteinExistence type="predicted"/>
<dbReference type="Pfam" id="PF17921">
    <property type="entry name" value="Integrase_H2C2"/>
    <property type="match status" value="1"/>
</dbReference>
<dbReference type="GO" id="GO:0015074">
    <property type="term" value="P:DNA integration"/>
    <property type="evidence" value="ECO:0007669"/>
    <property type="project" value="InterPro"/>
</dbReference>
<dbReference type="InterPro" id="IPR050951">
    <property type="entry name" value="Retrovirus_Pol_polyprotein"/>
</dbReference>
<dbReference type="PROSITE" id="PS50994">
    <property type="entry name" value="INTEGRASE"/>
    <property type="match status" value="1"/>
</dbReference>
<protein>
    <recommendedName>
        <fullName evidence="1">Integrase catalytic domain-containing protein</fullName>
    </recommendedName>
</protein>
<dbReference type="InterPro" id="IPR041588">
    <property type="entry name" value="Integrase_H2C2"/>
</dbReference>
<dbReference type="Proteomes" id="UP000646827">
    <property type="component" value="Unassembled WGS sequence"/>
</dbReference>
<keyword evidence="3" id="KW-1185">Reference proteome</keyword>
<dbReference type="Gene3D" id="1.10.340.70">
    <property type="match status" value="1"/>
</dbReference>